<evidence type="ECO:0000256" key="2">
    <source>
        <dbReference type="ARBA" id="ARBA00022670"/>
    </source>
</evidence>
<dbReference type="PROSITE" id="PS51767">
    <property type="entry name" value="PEPTIDASE_A1"/>
    <property type="match status" value="1"/>
</dbReference>
<dbReference type="InterPro" id="IPR001461">
    <property type="entry name" value="Aspartic_peptidase_A1"/>
</dbReference>
<proteinExistence type="inferred from homology"/>
<feature type="active site" evidence="6">
    <location>
        <position position="438"/>
    </location>
</feature>
<evidence type="ECO:0000256" key="5">
    <source>
        <dbReference type="ARBA" id="ARBA00022801"/>
    </source>
</evidence>
<dbReference type="InterPro" id="IPR021109">
    <property type="entry name" value="Peptidase_aspartic_dom_sf"/>
</dbReference>
<keyword evidence="5" id="KW-0378">Hydrolase</keyword>
<dbReference type="Pfam" id="PF00026">
    <property type="entry name" value="Asp"/>
    <property type="match status" value="2"/>
</dbReference>
<sequence length="643" mass="70450">MKLLGLLALWAAACESSAVQKRLATPESNSDGYFKVAFEVAERDLFDPTRIVKRSEMGGRSVDYEELAKRSRHQLGKRSMNSSNIDDAVTIQNNQTVVYYANISLGTPPQNFSVQMDTGSSDLWIFAKSNPYCNFGSSSSKRDVGEKDWNYDGALSSLEAAEASLYDYETQSEATYSTGASSSFVSLSTLHTVSSIVITTTSDDHTYTETTAATSGTATDDDYDGSISTGDFEYVNRETYITPSYYPSQTTYQINTATVSPTIACDDTGYFNPDDSSSFHKTDNDFFISYGDLTFAQGTVNQDRLIFNDFVIENYTFGLAEAANSSDMVFGIGLTGLETLGVYDNLPLRLVDSGYINRAVYSLYLDDANATTGNILFGAVDSSRYTGNLTTFSLVNIDGYYENADAFYITCDSIDLTYSSNNSVASNVSSAKHPILFDSGTSFFVVPPTVYEWFGVAFEHISYIEEIGGYLALCDVLEDYNFDITFQGTTYSIPLSFLSTSMTEASQGMLQGVSSKYNKPDYCFLELLPGDDNTMIAGDTLLRWFYVVYDLTNYELSVAQALFNSTTEDIHVVSALDKIPGAVSAPSSTTYEGDMDTPEGTDGEEPTFTGTIHKGTKYLNAGGKLTSSWPLIVGGLAGWYFFF</sequence>
<feature type="region of interest" description="Disordered" evidence="8">
    <location>
        <begin position="584"/>
        <end position="607"/>
    </location>
</feature>
<keyword evidence="3 9" id="KW-0732">Signal</keyword>
<dbReference type="InterPro" id="IPR033121">
    <property type="entry name" value="PEPTIDASE_A1"/>
</dbReference>
<gene>
    <name evidence="11" type="ORF">DASC09_029320</name>
</gene>
<dbReference type="InterPro" id="IPR033876">
    <property type="entry name" value="SAP-like"/>
</dbReference>
<keyword evidence="7" id="KW-1015">Disulfide bond</keyword>
<dbReference type="SUPFAM" id="SSF50630">
    <property type="entry name" value="Acid proteases"/>
    <property type="match status" value="2"/>
</dbReference>
<evidence type="ECO:0000256" key="8">
    <source>
        <dbReference type="SAM" id="MobiDB-lite"/>
    </source>
</evidence>
<evidence type="ECO:0000256" key="7">
    <source>
        <dbReference type="PIRSR" id="PIRSR601461-2"/>
    </source>
</evidence>
<keyword evidence="4" id="KW-0064">Aspartyl protease</keyword>
<dbReference type="AlphaFoldDB" id="A0AAV5QLF3"/>
<keyword evidence="12" id="KW-1185">Reference proteome</keyword>
<feature type="signal peptide" evidence="9">
    <location>
        <begin position="1"/>
        <end position="18"/>
    </location>
</feature>
<keyword evidence="2" id="KW-0645">Protease</keyword>
<dbReference type="GeneID" id="90073586"/>
<evidence type="ECO:0000259" key="10">
    <source>
        <dbReference type="PROSITE" id="PS51767"/>
    </source>
</evidence>
<evidence type="ECO:0000313" key="12">
    <source>
        <dbReference type="Proteomes" id="UP001360560"/>
    </source>
</evidence>
<dbReference type="EMBL" id="BTFZ01000010">
    <property type="protein sequence ID" value="GMM35607.1"/>
    <property type="molecule type" value="Genomic_DNA"/>
</dbReference>
<organism evidence="11 12">
    <name type="scientific">Saccharomycopsis crataegensis</name>
    <dbReference type="NCBI Taxonomy" id="43959"/>
    <lineage>
        <taxon>Eukaryota</taxon>
        <taxon>Fungi</taxon>
        <taxon>Dikarya</taxon>
        <taxon>Ascomycota</taxon>
        <taxon>Saccharomycotina</taxon>
        <taxon>Saccharomycetes</taxon>
        <taxon>Saccharomycopsidaceae</taxon>
        <taxon>Saccharomycopsis</taxon>
    </lineage>
</organism>
<evidence type="ECO:0000256" key="3">
    <source>
        <dbReference type="ARBA" id="ARBA00022729"/>
    </source>
</evidence>
<feature type="compositionally biased region" description="Acidic residues" evidence="8">
    <location>
        <begin position="593"/>
        <end position="605"/>
    </location>
</feature>
<evidence type="ECO:0000256" key="4">
    <source>
        <dbReference type="ARBA" id="ARBA00022750"/>
    </source>
</evidence>
<name>A0AAV5QLF3_9ASCO</name>
<feature type="chain" id="PRO_5043674927" description="Peptidase A1 domain-containing protein" evidence="9">
    <location>
        <begin position="19"/>
        <end position="643"/>
    </location>
</feature>
<feature type="active site" evidence="6">
    <location>
        <position position="117"/>
    </location>
</feature>
<dbReference type="CDD" id="cd05474">
    <property type="entry name" value="SAP_like"/>
    <property type="match status" value="1"/>
</dbReference>
<dbReference type="PRINTS" id="PR00792">
    <property type="entry name" value="PEPSIN"/>
</dbReference>
<feature type="disulfide bond" evidence="7">
    <location>
        <begin position="474"/>
        <end position="523"/>
    </location>
</feature>
<evidence type="ECO:0000256" key="1">
    <source>
        <dbReference type="ARBA" id="ARBA00007447"/>
    </source>
</evidence>
<dbReference type="GO" id="GO:0006508">
    <property type="term" value="P:proteolysis"/>
    <property type="evidence" value="ECO:0007669"/>
    <property type="project" value="UniProtKB-KW"/>
</dbReference>
<dbReference type="Gene3D" id="2.40.70.10">
    <property type="entry name" value="Acid Proteases"/>
    <property type="match status" value="3"/>
</dbReference>
<feature type="domain" description="Peptidase A1" evidence="10">
    <location>
        <begin position="99"/>
        <end position="559"/>
    </location>
</feature>
<reference evidence="11 12" key="1">
    <citation type="journal article" date="2023" name="Elife">
        <title>Identification of key yeast species and microbe-microbe interactions impacting larval growth of Drosophila in the wild.</title>
        <authorList>
            <person name="Mure A."/>
            <person name="Sugiura Y."/>
            <person name="Maeda R."/>
            <person name="Honda K."/>
            <person name="Sakurai N."/>
            <person name="Takahashi Y."/>
            <person name="Watada M."/>
            <person name="Katoh T."/>
            <person name="Gotoh A."/>
            <person name="Gotoh Y."/>
            <person name="Taniguchi I."/>
            <person name="Nakamura K."/>
            <person name="Hayashi T."/>
            <person name="Katayama T."/>
            <person name="Uemura T."/>
            <person name="Hattori Y."/>
        </authorList>
    </citation>
    <scope>NUCLEOTIDE SEQUENCE [LARGE SCALE GENOMIC DNA]</scope>
    <source>
        <strain evidence="11 12">SC-9</strain>
    </source>
</reference>
<comment type="similarity">
    <text evidence="1">Belongs to the peptidase A1 family.</text>
</comment>
<dbReference type="Proteomes" id="UP001360560">
    <property type="component" value="Unassembled WGS sequence"/>
</dbReference>
<protein>
    <recommendedName>
        <fullName evidence="10">Peptidase A1 domain-containing protein</fullName>
    </recommendedName>
</protein>
<evidence type="ECO:0000313" key="11">
    <source>
        <dbReference type="EMBL" id="GMM35607.1"/>
    </source>
</evidence>
<evidence type="ECO:0000256" key="9">
    <source>
        <dbReference type="SAM" id="SignalP"/>
    </source>
</evidence>
<comment type="caution">
    <text evidence="11">The sequence shown here is derived from an EMBL/GenBank/DDBJ whole genome shotgun (WGS) entry which is preliminary data.</text>
</comment>
<dbReference type="RefSeq" id="XP_064852607.1">
    <property type="nucleotide sequence ID" value="XM_064996535.1"/>
</dbReference>
<dbReference type="GO" id="GO:0071944">
    <property type="term" value="C:cell periphery"/>
    <property type="evidence" value="ECO:0007669"/>
    <property type="project" value="UniProtKB-ARBA"/>
</dbReference>
<dbReference type="PANTHER" id="PTHR47966">
    <property type="entry name" value="BETA-SITE APP-CLEAVING ENZYME, ISOFORM A-RELATED"/>
    <property type="match status" value="1"/>
</dbReference>
<dbReference type="GO" id="GO:0004190">
    <property type="term" value="F:aspartic-type endopeptidase activity"/>
    <property type="evidence" value="ECO:0007669"/>
    <property type="project" value="UniProtKB-KW"/>
</dbReference>
<evidence type="ECO:0000256" key="6">
    <source>
        <dbReference type="PIRSR" id="PIRSR601461-1"/>
    </source>
</evidence>
<accession>A0AAV5QLF3</accession>
<dbReference type="PANTHER" id="PTHR47966:SF51">
    <property type="entry name" value="BETA-SITE APP-CLEAVING ENZYME, ISOFORM A-RELATED"/>
    <property type="match status" value="1"/>
</dbReference>